<dbReference type="SUPFAM" id="SSF55846">
    <property type="entry name" value="N-acetylmuramoyl-L-alanine amidase-like"/>
    <property type="match status" value="1"/>
</dbReference>
<dbReference type="InterPro" id="IPR036505">
    <property type="entry name" value="Amidase/PGRP_sf"/>
</dbReference>
<evidence type="ECO:0000313" key="7">
    <source>
        <dbReference type="Proteomes" id="UP000034883"/>
    </source>
</evidence>
<dbReference type="Proteomes" id="UP000034883">
    <property type="component" value="Chromosome"/>
</dbReference>
<evidence type="ECO:0000313" key="6">
    <source>
        <dbReference type="EMBL" id="AKF10123.1"/>
    </source>
</evidence>
<proteinExistence type="inferred from homology"/>
<dbReference type="CDD" id="cd06583">
    <property type="entry name" value="PGRP"/>
    <property type="match status" value="1"/>
</dbReference>
<dbReference type="KEGG" id="samy:DB32_007272"/>
<dbReference type="STRING" id="927083.DB32_007272"/>
<sequence length="549" mass="59373">MDRSFSRALRGLALVCSLLFATTACEQPAAHDEESADDYPELAFGHDEIMETWSLEGDHYVSPQLEAPLGATRVGVMLSTIDVAAEMPELEARGEGEWVAIQNTWSEEGVHVGTADLPGGATAVQVRIEAALVDAIASIAFNAVVPVDANVAPDDELGPEDEAPALTGEEPAVGLTTEDLRSDLASIGVRSRAQWGARRGRCSGRDGRRYRFAIHHTVSPQTGNVAAMVRGFQRYHMDSNGWCDIGYHFLIGGDGTIYEGRPLEQLGAHVGGHNSGNIGIAFVGCFDGVCPRSYGSRTPSDAAVRAAGRLIHKLSRIYGISVSSRNVLGHRQHSGQSTSCPGSQLLARLDTIRSLARSGGGGSSGGDTRPPPLATPSTVAVRWSRGSDRTYTFTSSAPAAVVRVDYYVDGWRIGTVRRSASSDLRIRYRFSSETRNRRFEARGYNSSGAIVARAYGLIEPVPATAVAIRQTGHATYEFSVERAPSGVRSIEVRVDDGYLLRDSVSGDTRSTRLAVRYQFLGLRTRPFEIRMLDGSGRVVRTERRTFTLR</sequence>
<dbReference type="PROSITE" id="PS51257">
    <property type="entry name" value="PROKAR_LIPOPROTEIN"/>
    <property type="match status" value="1"/>
</dbReference>
<evidence type="ECO:0000256" key="3">
    <source>
        <dbReference type="SAM" id="SignalP"/>
    </source>
</evidence>
<dbReference type="GO" id="GO:0008270">
    <property type="term" value="F:zinc ion binding"/>
    <property type="evidence" value="ECO:0007669"/>
    <property type="project" value="InterPro"/>
</dbReference>
<evidence type="ECO:0000256" key="2">
    <source>
        <dbReference type="SAM" id="MobiDB-lite"/>
    </source>
</evidence>
<dbReference type="PANTHER" id="PTHR11022:SF41">
    <property type="entry name" value="PEPTIDOGLYCAN-RECOGNITION PROTEIN LC-RELATED"/>
    <property type="match status" value="1"/>
</dbReference>
<feature type="region of interest" description="Disordered" evidence="2">
    <location>
        <begin position="356"/>
        <end position="377"/>
    </location>
</feature>
<feature type="domain" description="Peptidoglycan recognition protein family" evidence="5">
    <location>
        <begin position="187"/>
        <end position="334"/>
    </location>
</feature>
<dbReference type="SMART" id="SM00644">
    <property type="entry name" value="Ami_2"/>
    <property type="match status" value="1"/>
</dbReference>
<dbReference type="OrthoDB" id="8754850at2"/>
<feature type="chain" id="PRO_5002511671" evidence="3">
    <location>
        <begin position="27"/>
        <end position="549"/>
    </location>
</feature>
<evidence type="ECO:0000259" key="4">
    <source>
        <dbReference type="SMART" id="SM00644"/>
    </source>
</evidence>
<gene>
    <name evidence="6" type="ORF">DB32_007272</name>
</gene>
<dbReference type="GO" id="GO:0009253">
    <property type="term" value="P:peptidoglycan catabolic process"/>
    <property type="evidence" value="ECO:0007669"/>
    <property type="project" value="InterPro"/>
</dbReference>
<keyword evidence="3" id="KW-0732">Signal</keyword>
<keyword evidence="7" id="KW-1185">Reference proteome</keyword>
<dbReference type="GO" id="GO:0008745">
    <property type="term" value="F:N-acetylmuramoyl-L-alanine amidase activity"/>
    <property type="evidence" value="ECO:0007669"/>
    <property type="project" value="InterPro"/>
</dbReference>
<organism evidence="6 7">
    <name type="scientific">Sandaracinus amylolyticus</name>
    <dbReference type="NCBI Taxonomy" id="927083"/>
    <lineage>
        <taxon>Bacteria</taxon>
        <taxon>Pseudomonadati</taxon>
        <taxon>Myxococcota</taxon>
        <taxon>Polyangia</taxon>
        <taxon>Polyangiales</taxon>
        <taxon>Sandaracinaceae</taxon>
        <taxon>Sandaracinus</taxon>
    </lineage>
</organism>
<dbReference type="Pfam" id="PF01510">
    <property type="entry name" value="Amidase_2"/>
    <property type="match status" value="1"/>
</dbReference>
<protein>
    <submittedName>
        <fullName evidence="6">Putative N-acetylmuramoyl-L-alanine amidase domain protein</fullName>
    </submittedName>
</protein>
<dbReference type="InterPro" id="IPR002502">
    <property type="entry name" value="Amidase_domain"/>
</dbReference>
<dbReference type="RefSeq" id="WP_053237113.1">
    <property type="nucleotide sequence ID" value="NZ_CP011125.1"/>
</dbReference>
<dbReference type="PANTHER" id="PTHR11022">
    <property type="entry name" value="PEPTIDOGLYCAN RECOGNITION PROTEIN"/>
    <property type="match status" value="1"/>
</dbReference>
<dbReference type="InterPro" id="IPR015510">
    <property type="entry name" value="PGRP"/>
</dbReference>
<name>A0A0F6W8I7_9BACT</name>
<dbReference type="InterPro" id="IPR006619">
    <property type="entry name" value="PGRP_domain_met/bac"/>
</dbReference>
<evidence type="ECO:0000256" key="1">
    <source>
        <dbReference type="ARBA" id="ARBA00007553"/>
    </source>
</evidence>
<dbReference type="EMBL" id="CP011125">
    <property type="protein sequence ID" value="AKF10123.1"/>
    <property type="molecule type" value="Genomic_DNA"/>
</dbReference>
<dbReference type="SMART" id="SM00701">
    <property type="entry name" value="PGRP"/>
    <property type="match status" value="1"/>
</dbReference>
<accession>A0A0F6W8I7</accession>
<dbReference type="Gene3D" id="3.40.80.10">
    <property type="entry name" value="Peptidoglycan recognition protein-like"/>
    <property type="match status" value="1"/>
</dbReference>
<feature type="domain" description="N-acetylmuramoyl-L-alanine amidase" evidence="4">
    <location>
        <begin position="198"/>
        <end position="342"/>
    </location>
</feature>
<evidence type="ECO:0000259" key="5">
    <source>
        <dbReference type="SMART" id="SM00701"/>
    </source>
</evidence>
<comment type="similarity">
    <text evidence="1">Belongs to the N-acetylmuramoyl-L-alanine amidase 2 family.</text>
</comment>
<feature type="signal peptide" evidence="3">
    <location>
        <begin position="1"/>
        <end position="26"/>
    </location>
</feature>
<reference evidence="6 7" key="1">
    <citation type="submission" date="2015-03" db="EMBL/GenBank/DDBJ databases">
        <title>Genome assembly of Sandaracinus amylolyticus DSM 53668.</title>
        <authorList>
            <person name="Sharma G."/>
            <person name="Subramanian S."/>
        </authorList>
    </citation>
    <scope>NUCLEOTIDE SEQUENCE [LARGE SCALE GENOMIC DNA]</scope>
    <source>
        <strain evidence="6 7">DSM 53668</strain>
    </source>
</reference>
<dbReference type="AlphaFoldDB" id="A0A0F6W8I7"/>